<name>A0A3P3W4B4_9FLAO</name>
<feature type="transmembrane region" description="Helical" evidence="1">
    <location>
        <begin position="7"/>
        <end position="26"/>
    </location>
</feature>
<reference evidence="2 3" key="1">
    <citation type="submission" date="2018-11" db="EMBL/GenBank/DDBJ databases">
        <title>Flavobacterium sp. nov., YIM 102701-2 draft genome.</title>
        <authorList>
            <person name="Li G."/>
            <person name="Jiang Y."/>
        </authorList>
    </citation>
    <scope>NUCLEOTIDE SEQUENCE [LARGE SCALE GENOMIC DNA]</scope>
    <source>
        <strain evidence="2 3">YIM 102701-2</strain>
    </source>
</reference>
<gene>
    <name evidence="2" type="ORF">EG240_10360</name>
</gene>
<dbReference type="PANTHER" id="PTHR37309:SF1">
    <property type="entry name" value="SLR0284 PROTEIN"/>
    <property type="match status" value="1"/>
</dbReference>
<evidence type="ECO:0000313" key="3">
    <source>
        <dbReference type="Proteomes" id="UP000275719"/>
    </source>
</evidence>
<dbReference type="PANTHER" id="PTHR37309">
    <property type="entry name" value="SLR0284 PROTEIN"/>
    <property type="match status" value="1"/>
</dbReference>
<keyword evidence="1" id="KW-1133">Transmembrane helix</keyword>
<keyword evidence="1" id="KW-0812">Transmembrane</keyword>
<feature type="transmembrane region" description="Helical" evidence="1">
    <location>
        <begin position="89"/>
        <end position="110"/>
    </location>
</feature>
<evidence type="ECO:0000313" key="2">
    <source>
        <dbReference type="EMBL" id="RRJ89915.1"/>
    </source>
</evidence>
<accession>A0A3P3W4B4</accession>
<dbReference type="InterPro" id="IPR007165">
    <property type="entry name" value="Phage_holin_4_2"/>
</dbReference>
<sequence>MNFIIRLIVSSILVMLTEVIVPGVSIESWSSALWVVVALSVLNAIVKPILQIFSFPITILTLGLFTLVINAIIVLLAEYFVSGFVVNGFFSALLFSIVLSVLQTIAGILIPSSKKK</sequence>
<dbReference type="RefSeq" id="WP_125019330.1">
    <property type="nucleotide sequence ID" value="NZ_RQVQ01000021.1"/>
</dbReference>
<feature type="transmembrane region" description="Helical" evidence="1">
    <location>
        <begin position="57"/>
        <end position="77"/>
    </location>
</feature>
<proteinExistence type="predicted"/>
<evidence type="ECO:0000256" key="1">
    <source>
        <dbReference type="SAM" id="Phobius"/>
    </source>
</evidence>
<keyword evidence="1" id="KW-0472">Membrane</keyword>
<organism evidence="2 3">
    <name type="scientific">Paenimyroides tangerinum</name>
    <dbReference type="NCBI Taxonomy" id="2488728"/>
    <lineage>
        <taxon>Bacteria</taxon>
        <taxon>Pseudomonadati</taxon>
        <taxon>Bacteroidota</taxon>
        <taxon>Flavobacteriia</taxon>
        <taxon>Flavobacteriales</taxon>
        <taxon>Flavobacteriaceae</taxon>
        <taxon>Paenimyroides</taxon>
    </lineage>
</organism>
<protein>
    <submittedName>
        <fullName evidence="2">Phage holin family protein</fullName>
    </submittedName>
</protein>
<dbReference type="Proteomes" id="UP000275719">
    <property type="component" value="Unassembled WGS sequence"/>
</dbReference>
<dbReference type="Pfam" id="PF04020">
    <property type="entry name" value="Phage_holin_4_2"/>
    <property type="match status" value="1"/>
</dbReference>
<keyword evidence="3" id="KW-1185">Reference proteome</keyword>
<dbReference type="OrthoDB" id="6402664at2"/>
<dbReference type="AlphaFoldDB" id="A0A3P3W4B4"/>
<feature type="transmembrane region" description="Helical" evidence="1">
    <location>
        <begin position="32"/>
        <end position="50"/>
    </location>
</feature>
<comment type="caution">
    <text evidence="2">The sequence shown here is derived from an EMBL/GenBank/DDBJ whole genome shotgun (WGS) entry which is preliminary data.</text>
</comment>
<dbReference type="EMBL" id="RQVQ01000021">
    <property type="protein sequence ID" value="RRJ89915.1"/>
    <property type="molecule type" value="Genomic_DNA"/>
</dbReference>